<dbReference type="PANTHER" id="PTHR37542:SF3">
    <property type="entry name" value="PRION-INHIBITION AND PROPAGATION HELO DOMAIN-CONTAINING PROTEIN"/>
    <property type="match status" value="1"/>
</dbReference>
<dbReference type="KEGG" id="glz:GLAREA_02424"/>
<reference evidence="1 2" key="1">
    <citation type="journal article" date="2013" name="BMC Genomics">
        <title>Genomics-driven discovery of the pneumocandin biosynthetic gene cluster in the fungus Glarea lozoyensis.</title>
        <authorList>
            <person name="Chen L."/>
            <person name="Yue Q."/>
            <person name="Zhang X."/>
            <person name="Xiang M."/>
            <person name="Wang C."/>
            <person name="Li S."/>
            <person name="Che Y."/>
            <person name="Ortiz-Lopez F.J."/>
            <person name="Bills G.F."/>
            <person name="Liu X."/>
            <person name="An Z."/>
        </authorList>
    </citation>
    <scope>NUCLEOTIDE SEQUENCE [LARGE SCALE GENOMIC DNA]</scope>
    <source>
        <strain evidence="2">ATCC 20868 / MF5171</strain>
    </source>
</reference>
<organism evidence="1 2">
    <name type="scientific">Glarea lozoyensis (strain ATCC 20868 / MF5171)</name>
    <dbReference type="NCBI Taxonomy" id="1116229"/>
    <lineage>
        <taxon>Eukaryota</taxon>
        <taxon>Fungi</taxon>
        <taxon>Dikarya</taxon>
        <taxon>Ascomycota</taxon>
        <taxon>Pezizomycotina</taxon>
        <taxon>Leotiomycetes</taxon>
        <taxon>Helotiales</taxon>
        <taxon>Helotiaceae</taxon>
        <taxon>Glarea</taxon>
    </lineage>
</organism>
<dbReference type="GeneID" id="19461481"/>
<keyword evidence="2" id="KW-1185">Reference proteome</keyword>
<dbReference type="eggNOG" id="ENOG502T3BF">
    <property type="taxonomic scope" value="Eukaryota"/>
</dbReference>
<evidence type="ECO:0008006" key="3">
    <source>
        <dbReference type="Google" id="ProtNLM"/>
    </source>
</evidence>
<dbReference type="EMBL" id="KE145370">
    <property type="protein sequence ID" value="EPE26511.1"/>
    <property type="molecule type" value="Genomic_DNA"/>
</dbReference>
<proteinExistence type="predicted"/>
<accession>S3D363</accession>
<dbReference type="InterPro" id="IPR011009">
    <property type="entry name" value="Kinase-like_dom_sf"/>
</dbReference>
<evidence type="ECO:0000313" key="1">
    <source>
        <dbReference type="EMBL" id="EPE26511.1"/>
    </source>
</evidence>
<sequence length="288" mass="33099">MTAKTFLLERNQVVCSPSKEDSGGRGTGILTHANGIKVNVILEWRATKPEDQELGAHVAKALVAKTLENIPTNEDYNRPEEVRTLKFQGLFLVKERSLSAIVYECPQKTMNLRDIIATIPKPSGEDRGKLAGIIANKIRSLHVHFRMRHMGLRTESFVFFGDGKKPDLRTPYLLDWGRSATSNIYEHPRYQTGQSRWYHDVWSLMIILSEIAEWKVVDRTFKDADELARKKLLRRNEVTTAGWKSERTAKVMQYGFQFLETDRAKLDKLSRKEVKRFFDTLCGLIDGQ</sequence>
<dbReference type="OrthoDB" id="1911848at2759"/>
<name>S3D363_GLAL2</name>
<dbReference type="SUPFAM" id="SSF56112">
    <property type="entry name" value="Protein kinase-like (PK-like)"/>
    <property type="match status" value="1"/>
</dbReference>
<dbReference type="Proteomes" id="UP000016922">
    <property type="component" value="Unassembled WGS sequence"/>
</dbReference>
<dbReference type="PANTHER" id="PTHR37542">
    <property type="entry name" value="HELO DOMAIN-CONTAINING PROTEIN-RELATED"/>
    <property type="match status" value="1"/>
</dbReference>
<dbReference type="HOGENOM" id="CLU_1042218_0_0_1"/>
<evidence type="ECO:0000313" key="2">
    <source>
        <dbReference type="Proteomes" id="UP000016922"/>
    </source>
</evidence>
<gene>
    <name evidence="1" type="ORF">GLAREA_02424</name>
</gene>
<dbReference type="OMA" id="NSEYHER"/>
<protein>
    <recommendedName>
        <fullName evidence="3">Protein kinase-like (PK-like)</fullName>
    </recommendedName>
</protein>
<dbReference type="RefSeq" id="XP_008085701.1">
    <property type="nucleotide sequence ID" value="XM_008087510.1"/>
</dbReference>
<dbReference type="AlphaFoldDB" id="S3D363"/>